<dbReference type="AlphaFoldDB" id="A0A7R9QBG5"/>
<keyword evidence="9 10" id="KW-0472">Membrane</keyword>
<protein>
    <recommendedName>
        <fullName evidence="15">Solute carrier family 25 member 46</fullName>
    </recommendedName>
</protein>
<comment type="similarity">
    <text evidence="2 11">Belongs to the mitochondrial carrier (TC 2.A.29) family.</text>
</comment>
<dbReference type="Proteomes" id="UP000728032">
    <property type="component" value="Unassembled WGS sequence"/>
</dbReference>
<keyword evidence="14" id="KW-1185">Reference proteome</keyword>
<evidence type="ECO:0000313" key="14">
    <source>
        <dbReference type="Proteomes" id="UP000728032"/>
    </source>
</evidence>
<evidence type="ECO:0000256" key="2">
    <source>
        <dbReference type="ARBA" id="ARBA00006375"/>
    </source>
</evidence>
<keyword evidence="3 11" id="KW-0813">Transport</keyword>
<dbReference type="EMBL" id="CAJPVJ010000473">
    <property type="protein sequence ID" value="CAG2162592.1"/>
    <property type="molecule type" value="Genomic_DNA"/>
</dbReference>
<dbReference type="GO" id="GO:0090149">
    <property type="term" value="P:mitochondrial membrane fission"/>
    <property type="evidence" value="ECO:0007669"/>
    <property type="project" value="InterPro"/>
</dbReference>
<evidence type="ECO:0000313" key="13">
    <source>
        <dbReference type="EMBL" id="CAD7639759.1"/>
    </source>
</evidence>
<dbReference type="PANTHER" id="PTHR21252">
    <property type="entry name" value="TB1 PROTEIN-RELATED"/>
    <property type="match status" value="1"/>
</dbReference>
<dbReference type="PROSITE" id="PS50920">
    <property type="entry name" value="SOLCAR"/>
    <property type="match status" value="1"/>
</dbReference>
<dbReference type="GO" id="GO:0005741">
    <property type="term" value="C:mitochondrial outer membrane"/>
    <property type="evidence" value="ECO:0007669"/>
    <property type="project" value="UniProtKB-SubCell"/>
</dbReference>
<evidence type="ECO:0000256" key="4">
    <source>
        <dbReference type="ARBA" id="ARBA00022692"/>
    </source>
</evidence>
<evidence type="ECO:0000256" key="7">
    <source>
        <dbReference type="ARBA" id="ARBA00022989"/>
    </source>
</evidence>
<keyword evidence="8" id="KW-0496">Mitochondrion</keyword>
<evidence type="ECO:0000256" key="3">
    <source>
        <dbReference type="ARBA" id="ARBA00022448"/>
    </source>
</evidence>
<proteinExistence type="inferred from homology"/>
<evidence type="ECO:0000256" key="11">
    <source>
        <dbReference type="RuleBase" id="RU000488"/>
    </source>
</evidence>
<dbReference type="InterPro" id="IPR018108">
    <property type="entry name" value="MCP_transmembrane"/>
</dbReference>
<name>A0A7R9QBG5_9ACAR</name>
<keyword evidence="7" id="KW-1133">Transmembrane helix</keyword>
<dbReference type="EMBL" id="OC915298">
    <property type="protein sequence ID" value="CAD7639759.1"/>
    <property type="molecule type" value="Genomic_DNA"/>
</dbReference>
<evidence type="ECO:0000256" key="6">
    <source>
        <dbReference type="ARBA" id="ARBA00022787"/>
    </source>
</evidence>
<reference evidence="13" key="1">
    <citation type="submission" date="2020-11" db="EMBL/GenBank/DDBJ databases">
        <authorList>
            <person name="Tran Van P."/>
        </authorList>
    </citation>
    <scope>NUCLEOTIDE SEQUENCE</scope>
</reference>
<keyword evidence="5" id="KW-0677">Repeat</keyword>
<evidence type="ECO:0000256" key="12">
    <source>
        <dbReference type="SAM" id="MobiDB-lite"/>
    </source>
</evidence>
<keyword evidence="4 10" id="KW-0812">Transmembrane</keyword>
<evidence type="ECO:0000256" key="5">
    <source>
        <dbReference type="ARBA" id="ARBA00022737"/>
    </source>
</evidence>
<feature type="region of interest" description="Disordered" evidence="12">
    <location>
        <begin position="17"/>
        <end position="36"/>
    </location>
</feature>
<gene>
    <name evidence="13" type="ORF">ONB1V03_LOCUS2184</name>
</gene>
<dbReference type="PANTHER" id="PTHR21252:SF2">
    <property type="entry name" value="MITOCHONDRIAL OUTER MEMBRANE PROTEIN SLC25A46"/>
    <property type="match status" value="1"/>
</dbReference>
<comment type="subcellular location">
    <subcellularLocation>
        <location evidence="1">Mitochondrion outer membrane</location>
        <topology evidence="1">Multi-pass membrane protein</topology>
    </subcellularLocation>
</comment>
<dbReference type="InterPro" id="IPR039158">
    <property type="entry name" value="SLC25A46"/>
</dbReference>
<organism evidence="13">
    <name type="scientific">Oppiella nova</name>
    <dbReference type="NCBI Taxonomy" id="334625"/>
    <lineage>
        <taxon>Eukaryota</taxon>
        <taxon>Metazoa</taxon>
        <taxon>Ecdysozoa</taxon>
        <taxon>Arthropoda</taxon>
        <taxon>Chelicerata</taxon>
        <taxon>Arachnida</taxon>
        <taxon>Acari</taxon>
        <taxon>Acariformes</taxon>
        <taxon>Sarcoptiformes</taxon>
        <taxon>Oribatida</taxon>
        <taxon>Brachypylina</taxon>
        <taxon>Oppioidea</taxon>
        <taxon>Oppiidae</taxon>
        <taxon>Oppiella</taxon>
    </lineage>
</organism>
<dbReference type="Pfam" id="PF00153">
    <property type="entry name" value="Mito_carr"/>
    <property type="match status" value="1"/>
</dbReference>
<evidence type="ECO:0000256" key="8">
    <source>
        <dbReference type="ARBA" id="ARBA00023128"/>
    </source>
</evidence>
<dbReference type="OrthoDB" id="2403262at2759"/>
<sequence length="389" mass="43598">MSDNLYSRDAFGGQDIDLFRLSGPRSDQNSNEPQRRRVDFNVSQRAAQSTASHVNAINRSIDVGFAKDISERDLKVAVVVLDSVHAITQYLLTHPLVVIRRQTQVSLGSKVYHLTPFTVIALVVGIQSRQGFGVLWKGIASVFLTKAIQIGLESIISEMTPFVRDFSSKKMSVESVTQHLLLKGVAIVLVTPFLCSSCAETVQSSIASENPGILDSIWEGFRRLTHWKISDRKLPIWHLCGPTLSYHLSYYLISSCVQKVSLYVKNSDKTTRTENNNKLFDKYKEIMSSFWGQLVADVMLFPLQTILMRLYLQGTRTIIDNVSKPSAVTPIISNYESTTDCFATIVKDEGRLGLMKGFGALVLQYSIHYSLLRLTKYCLNKTISGLQND</sequence>
<evidence type="ECO:0000256" key="1">
    <source>
        <dbReference type="ARBA" id="ARBA00004374"/>
    </source>
</evidence>
<dbReference type="SUPFAM" id="SSF103506">
    <property type="entry name" value="Mitochondrial carrier"/>
    <property type="match status" value="1"/>
</dbReference>
<evidence type="ECO:0000256" key="9">
    <source>
        <dbReference type="ARBA" id="ARBA00023136"/>
    </source>
</evidence>
<dbReference type="InterPro" id="IPR023395">
    <property type="entry name" value="MCP_dom_sf"/>
</dbReference>
<accession>A0A7R9QBG5</accession>
<keyword evidence="6" id="KW-1000">Mitochondrion outer membrane</keyword>
<feature type="repeat" description="Solcar" evidence="10">
    <location>
        <begin position="284"/>
        <end position="383"/>
    </location>
</feature>
<evidence type="ECO:0008006" key="15">
    <source>
        <dbReference type="Google" id="ProtNLM"/>
    </source>
</evidence>
<evidence type="ECO:0000256" key="10">
    <source>
        <dbReference type="PROSITE-ProRule" id="PRU00282"/>
    </source>
</evidence>
<dbReference type="Gene3D" id="1.50.40.10">
    <property type="entry name" value="Mitochondrial carrier domain"/>
    <property type="match status" value="1"/>
</dbReference>